<dbReference type="RefSeq" id="WP_127740776.1">
    <property type="nucleotide sequence ID" value="NZ_SACN01000001.1"/>
</dbReference>
<sequence>MHSEGFLDTRTKGSKTGLAIVIAGHAAAILALALVKTEVIRPPVFIDTGTYTVPPETIPPENPPPARKEAETPRATTPTIVELPRLSQTDILAKPIDPPSSGVTDVVIPTQTVIAEPVFVEARMDPAAAGRFQPDYPAAMARAGTEGFATVRILIGTDGRVRQVVQVNATDPAFFAATERQALRYWRFRAATRDGVATESWRTLTVRFKLVE</sequence>
<dbReference type="Pfam" id="PF03544">
    <property type="entry name" value="TonB_C"/>
    <property type="match status" value="1"/>
</dbReference>
<name>A0A437M577_9SPHN</name>
<comment type="subcellular location">
    <subcellularLocation>
        <location evidence="1">Cell inner membrane</location>
        <topology evidence="1">Single-pass membrane protein</topology>
        <orientation evidence="1">Periplasmic side</orientation>
    </subcellularLocation>
</comment>
<keyword evidence="9 11" id="KW-0472">Membrane</keyword>
<dbReference type="PANTHER" id="PTHR33446">
    <property type="entry name" value="PROTEIN TONB-RELATED"/>
    <property type="match status" value="1"/>
</dbReference>
<keyword evidence="8 11" id="KW-1133">Transmembrane helix</keyword>
<keyword evidence="7" id="KW-0653">Protein transport</keyword>
<dbReference type="EMBL" id="SACN01000001">
    <property type="protein sequence ID" value="RVT92802.1"/>
    <property type="molecule type" value="Genomic_DNA"/>
</dbReference>
<dbReference type="OrthoDB" id="1685233at2"/>
<keyword evidence="4" id="KW-1003">Cell membrane</keyword>
<evidence type="ECO:0000256" key="2">
    <source>
        <dbReference type="ARBA" id="ARBA00006555"/>
    </source>
</evidence>
<accession>A0A437M577</accession>
<dbReference type="GO" id="GO:0055085">
    <property type="term" value="P:transmembrane transport"/>
    <property type="evidence" value="ECO:0007669"/>
    <property type="project" value="InterPro"/>
</dbReference>
<feature type="compositionally biased region" description="Pro residues" evidence="10">
    <location>
        <begin position="56"/>
        <end position="65"/>
    </location>
</feature>
<comment type="similarity">
    <text evidence="2">Belongs to the TonB family.</text>
</comment>
<comment type="caution">
    <text evidence="13">The sequence shown here is derived from an EMBL/GenBank/DDBJ whole genome shotgun (WGS) entry which is preliminary data.</text>
</comment>
<evidence type="ECO:0000256" key="11">
    <source>
        <dbReference type="SAM" id="Phobius"/>
    </source>
</evidence>
<feature type="region of interest" description="Disordered" evidence="10">
    <location>
        <begin position="52"/>
        <end position="75"/>
    </location>
</feature>
<gene>
    <name evidence="13" type="ORF">EOD43_02475</name>
</gene>
<protein>
    <submittedName>
        <fullName evidence="13">Energy transducer TonB</fullName>
    </submittedName>
</protein>
<evidence type="ECO:0000256" key="5">
    <source>
        <dbReference type="ARBA" id="ARBA00022519"/>
    </source>
</evidence>
<evidence type="ECO:0000256" key="9">
    <source>
        <dbReference type="ARBA" id="ARBA00023136"/>
    </source>
</evidence>
<reference evidence="13 14" key="1">
    <citation type="submission" date="2019-01" db="EMBL/GenBank/DDBJ databases">
        <authorList>
            <person name="Chen W.-M."/>
        </authorList>
    </citation>
    <scope>NUCLEOTIDE SEQUENCE [LARGE SCALE GENOMIC DNA]</scope>
    <source>
        <strain evidence="13 14">CCP-7</strain>
    </source>
</reference>
<dbReference type="Proteomes" id="UP000282971">
    <property type="component" value="Unassembled WGS sequence"/>
</dbReference>
<organism evidence="13 14">
    <name type="scientific">Sphingomonas crocodyli</name>
    <dbReference type="NCBI Taxonomy" id="1979270"/>
    <lineage>
        <taxon>Bacteria</taxon>
        <taxon>Pseudomonadati</taxon>
        <taxon>Pseudomonadota</taxon>
        <taxon>Alphaproteobacteria</taxon>
        <taxon>Sphingomonadales</taxon>
        <taxon>Sphingomonadaceae</taxon>
        <taxon>Sphingomonas</taxon>
    </lineage>
</organism>
<evidence type="ECO:0000256" key="4">
    <source>
        <dbReference type="ARBA" id="ARBA00022475"/>
    </source>
</evidence>
<evidence type="ECO:0000313" key="13">
    <source>
        <dbReference type="EMBL" id="RVT92802.1"/>
    </source>
</evidence>
<evidence type="ECO:0000256" key="7">
    <source>
        <dbReference type="ARBA" id="ARBA00022927"/>
    </source>
</evidence>
<feature type="domain" description="TonB C-terminal" evidence="12">
    <location>
        <begin position="121"/>
        <end position="212"/>
    </location>
</feature>
<dbReference type="PROSITE" id="PS52015">
    <property type="entry name" value="TONB_CTD"/>
    <property type="match status" value="1"/>
</dbReference>
<keyword evidence="3" id="KW-0813">Transport</keyword>
<dbReference type="SUPFAM" id="SSF74653">
    <property type="entry name" value="TolA/TonB C-terminal domain"/>
    <property type="match status" value="1"/>
</dbReference>
<evidence type="ECO:0000256" key="1">
    <source>
        <dbReference type="ARBA" id="ARBA00004383"/>
    </source>
</evidence>
<evidence type="ECO:0000256" key="10">
    <source>
        <dbReference type="SAM" id="MobiDB-lite"/>
    </source>
</evidence>
<proteinExistence type="inferred from homology"/>
<evidence type="ECO:0000259" key="12">
    <source>
        <dbReference type="PROSITE" id="PS52015"/>
    </source>
</evidence>
<dbReference type="GO" id="GO:0015031">
    <property type="term" value="P:protein transport"/>
    <property type="evidence" value="ECO:0007669"/>
    <property type="project" value="UniProtKB-KW"/>
</dbReference>
<dbReference type="InterPro" id="IPR051045">
    <property type="entry name" value="TonB-dependent_transducer"/>
</dbReference>
<dbReference type="NCBIfam" id="TIGR01352">
    <property type="entry name" value="tonB_Cterm"/>
    <property type="match status" value="1"/>
</dbReference>
<keyword evidence="6 11" id="KW-0812">Transmembrane</keyword>
<dbReference type="Gene3D" id="3.30.1150.10">
    <property type="match status" value="1"/>
</dbReference>
<dbReference type="AlphaFoldDB" id="A0A437M577"/>
<keyword evidence="5" id="KW-0997">Cell inner membrane</keyword>
<evidence type="ECO:0000256" key="8">
    <source>
        <dbReference type="ARBA" id="ARBA00022989"/>
    </source>
</evidence>
<evidence type="ECO:0000313" key="14">
    <source>
        <dbReference type="Proteomes" id="UP000282971"/>
    </source>
</evidence>
<keyword evidence="14" id="KW-1185">Reference proteome</keyword>
<evidence type="ECO:0000256" key="6">
    <source>
        <dbReference type="ARBA" id="ARBA00022692"/>
    </source>
</evidence>
<feature type="transmembrane region" description="Helical" evidence="11">
    <location>
        <begin position="16"/>
        <end position="35"/>
    </location>
</feature>
<dbReference type="InterPro" id="IPR006260">
    <property type="entry name" value="TonB/TolA_C"/>
</dbReference>
<evidence type="ECO:0000256" key="3">
    <source>
        <dbReference type="ARBA" id="ARBA00022448"/>
    </source>
</evidence>
<dbReference type="InterPro" id="IPR037682">
    <property type="entry name" value="TonB_C"/>
</dbReference>
<dbReference type="GO" id="GO:0005886">
    <property type="term" value="C:plasma membrane"/>
    <property type="evidence" value="ECO:0007669"/>
    <property type="project" value="UniProtKB-SubCell"/>
</dbReference>